<dbReference type="GO" id="GO:0016020">
    <property type="term" value="C:membrane"/>
    <property type="evidence" value="ECO:0007669"/>
    <property type="project" value="UniProtKB-SubCell"/>
</dbReference>
<dbReference type="Pfam" id="PF07690">
    <property type="entry name" value="MFS_1"/>
    <property type="match status" value="1"/>
</dbReference>
<evidence type="ECO:0000256" key="4">
    <source>
        <dbReference type="ARBA" id="ARBA00022989"/>
    </source>
</evidence>
<dbReference type="CDD" id="cd17321">
    <property type="entry name" value="MFS_MMR_MDR_like"/>
    <property type="match status" value="1"/>
</dbReference>
<organism evidence="8 9">
    <name type="scientific">Pseudomonas fluorescens</name>
    <dbReference type="NCBI Taxonomy" id="294"/>
    <lineage>
        <taxon>Bacteria</taxon>
        <taxon>Pseudomonadati</taxon>
        <taxon>Pseudomonadota</taxon>
        <taxon>Gammaproteobacteria</taxon>
        <taxon>Pseudomonadales</taxon>
        <taxon>Pseudomonadaceae</taxon>
        <taxon>Pseudomonas</taxon>
    </lineage>
</organism>
<dbReference type="PRINTS" id="PR01036">
    <property type="entry name" value="TCRTETB"/>
</dbReference>
<dbReference type="InterPro" id="IPR020846">
    <property type="entry name" value="MFS_dom"/>
</dbReference>
<keyword evidence="2" id="KW-0813">Transport</keyword>
<keyword evidence="5 6" id="KW-0472">Membrane</keyword>
<sequence>MATLLLLRVPMPREPLSNSARWALTSLALSMLMPSLDTSIANAGLPMLAIAFDATFQQVQWIVLAYLLAVTTLIVSVGRLGDGWGRRRLMLIGIALFTIASLACALATELGWLIGARAVQGVGAAIMFALTVALVADAVPRARAGSAMGLLATMSATGTSLGPSLGGLLMEHVGWQAIFLINVPLGLLNAWLVYRYLPADRAVGPRVAFDYPGSAVLVLTLAAYALAMTLEGFTLPLLLASLCGAGVFFVVEKRVKAPLINLSLFSDPRLSSSLALTLLVTTVMMTTLVVGPFYLSRGLGLSHAMVGLTLSVGPLLSALGGVPAGRLVDRFGARRIVPGALFAMACGCALLALLPMALGLPAYVLPIILVATGYALFQAANNTGLMSGVRQEQRGVVGALLGLARNLGLITGAAVMGAVFALAAGNPIQAPATKIGSGFHITFSVALALLVTALIISRAQFKSAPAIDNA</sequence>
<proteinExistence type="predicted"/>
<feature type="domain" description="Major facilitator superfamily (MFS) profile" evidence="7">
    <location>
        <begin position="23"/>
        <end position="460"/>
    </location>
</feature>
<feature type="transmembrane region" description="Helical" evidence="6">
    <location>
        <begin position="209"/>
        <end position="227"/>
    </location>
</feature>
<evidence type="ECO:0000313" key="9">
    <source>
        <dbReference type="Proteomes" id="UP000281909"/>
    </source>
</evidence>
<dbReference type="Gene3D" id="1.20.1720.10">
    <property type="entry name" value="Multidrug resistance protein D"/>
    <property type="match status" value="1"/>
</dbReference>
<dbReference type="PANTHER" id="PTHR42718:SF9">
    <property type="entry name" value="MAJOR FACILITATOR SUPERFAMILY MULTIDRUG TRANSPORTER MFSC"/>
    <property type="match status" value="1"/>
</dbReference>
<feature type="transmembrane region" description="Helical" evidence="6">
    <location>
        <begin position="398"/>
        <end position="423"/>
    </location>
</feature>
<protein>
    <submittedName>
        <fullName evidence="8">Major facilitator transporter</fullName>
    </submittedName>
</protein>
<dbReference type="GO" id="GO:0022857">
    <property type="term" value="F:transmembrane transporter activity"/>
    <property type="evidence" value="ECO:0007669"/>
    <property type="project" value="InterPro"/>
</dbReference>
<feature type="transmembrane region" description="Helical" evidence="6">
    <location>
        <begin position="435"/>
        <end position="456"/>
    </location>
</feature>
<feature type="transmembrane region" description="Helical" evidence="6">
    <location>
        <begin position="360"/>
        <end position="377"/>
    </location>
</feature>
<feature type="transmembrane region" description="Helical" evidence="6">
    <location>
        <begin position="272"/>
        <end position="295"/>
    </location>
</feature>
<evidence type="ECO:0000256" key="3">
    <source>
        <dbReference type="ARBA" id="ARBA00022692"/>
    </source>
</evidence>
<dbReference type="PROSITE" id="PS50850">
    <property type="entry name" value="MFS"/>
    <property type="match status" value="1"/>
</dbReference>
<evidence type="ECO:0000259" key="7">
    <source>
        <dbReference type="PROSITE" id="PS50850"/>
    </source>
</evidence>
<dbReference type="AlphaFoldDB" id="A0A3S5E9H1"/>
<feature type="transmembrane region" description="Helical" evidence="6">
    <location>
        <begin position="89"/>
        <end position="108"/>
    </location>
</feature>
<evidence type="ECO:0000256" key="5">
    <source>
        <dbReference type="ARBA" id="ARBA00023136"/>
    </source>
</evidence>
<keyword evidence="3 6" id="KW-0812">Transmembrane</keyword>
<gene>
    <name evidence="8" type="primary">stp</name>
    <name evidence="8" type="ORF">NCTC9428_02118</name>
</gene>
<evidence type="ECO:0000256" key="1">
    <source>
        <dbReference type="ARBA" id="ARBA00004141"/>
    </source>
</evidence>
<name>A0A3S5E9H1_PSEFL</name>
<feature type="transmembrane region" description="Helical" evidence="6">
    <location>
        <begin position="61"/>
        <end position="77"/>
    </location>
</feature>
<dbReference type="Proteomes" id="UP000281909">
    <property type="component" value="Chromosome"/>
</dbReference>
<reference evidence="8 9" key="1">
    <citation type="submission" date="2018-12" db="EMBL/GenBank/DDBJ databases">
        <authorList>
            <consortium name="Pathogen Informatics"/>
        </authorList>
    </citation>
    <scope>NUCLEOTIDE SEQUENCE [LARGE SCALE GENOMIC DNA]</scope>
    <source>
        <strain evidence="8 9">NCTC9428</strain>
    </source>
</reference>
<feature type="transmembrane region" description="Helical" evidence="6">
    <location>
        <begin position="114"/>
        <end position="136"/>
    </location>
</feature>
<feature type="transmembrane region" description="Helical" evidence="6">
    <location>
        <begin position="175"/>
        <end position="197"/>
    </location>
</feature>
<dbReference type="PANTHER" id="PTHR42718">
    <property type="entry name" value="MAJOR FACILITATOR SUPERFAMILY MULTIDRUG TRANSPORTER MFSC"/>
    <property type="match status" value="1"/>
</dbReference>
<feature type="transmembrane region" description="Helical" evidence="6">
    <location>
        <begin position="233"/>
        <end position="251"/>
    </location>
</feature>
<accession>A0A3S5E9H1</accession>
<feature type="transmembrane region" description="Helical" evidence="6">
    <location>
        <begin position="336"/>
        <end position="354"/>
    </location>
</feature>
<feature type="transmembrane region" description="Helical" evidence="6">
    <location>
        <begin position="148"/>
        <end position="169"/>
    </location>
</feature>
<dbReference type="SUPFAM" id="SSF103473">
    <property type="entry name" value="MFS general substrate transporter"/>
    <property type="match status" value="1"/>
</dbReference>
<evidence type="ECO:0000313" key="8">
    <source>
        <dbReference type="EMBL" id="VEF10513.1"/>
    </source>
</evidence>
<dbReference type="InterPro" id="IPR011701">
    <property type="entry name" value="MFS"/>
</dbReference>
<evidence type="ECO:0000256" key="2">
    <source>
        <dbReference type="ARBA" id="ARBA00022448"/>
    </source>
</evidence>
<keyword evidence="4 6" id="KW-1133">Transmembrane helix</keyword>
<dbReference type="Gene3D" id="1.20.1250.20">
    <property type="entry name" value="MFS general substrate transporter like domains"/>
    <property type="match status" value="1"/>
</dbReference>
<feature type="transmembrane region" description="Helical" evidence="6">
    <location>
        <begin position="301"/>
        <end position="324"/>
    </location>
</feature>
<dbReference type="InterPro" id="IPR036259">
    <property type="entry name" value="MFS_trans_sf"/>
</dbReference>
<comment type="subcellular location">
    <subcellularLocation>
        <location evidence="1">Membrane</location>
        <topology evidence="1">Multi-pass membrane protein</topology>
    </subcellularLocation>
</comment>
<evidence type="ECO:0000256" key="6">
    <source>
        <dbReference type="SAM" id="Phobius"/>
    </source>
</evidence>
<dbReference type="EMBL" id="LR134318">
    <property type="protein sequence ID" value="VEF10513.1"/>
    <property type="molecule type" value="Genomic_DNA"/>
</dbReference>